<comment type="caution">
    <text evidence="1">The sequence shown here is derived from an EMBL/GenBank/DDBJ whole genome shotgun (WGS) entry which is preliminary data.</text>
</comment>
<accession>A0A2M8L530</accession>
<dbReference type="EMBL" id="PFEL01000101">
    <property type="protein sequence ID" value="PJE68878.1"/>
    <property type="molecule type" value="Genomic_DNA"/>
</dbReference>
<reference evidence="2" key="1">
    <citation type="submission" date="2017-09" db="EMBL/GenBank/DDBJ databases">
        <title>Depth-based differentiation of microbial function through sediment-hosted aquifers and enrichment of novel symbionts in the deep terrestrial subsurface.</title>
        <authorList>
            <person name="Probst A.J."/>
            <person name="Ladd B."/>
            <person name="Jarett J.K."/>
            <person name="Geller-Mcgrath D.E."/>
            <person name="Sieber C.M.K."/>
            <person name="Emerson J.B."/>
            <person name="Anantharaman K."/>
            <person name="Thomas B.C."/>
            <person name="Malmstrom R."/>
            <person name="Stieglmeier M."/>
            <person name="Klingl A."/>
            <person name="Woyke T."/>
            <person name="Ryan C.M."/>
            <person name="Banfield J.F."/>
        </authorList>
    </citation>
    <scope>NUCLEOTIDE SEQUENCE [LARGE SCALE GENOMIC DNA]</scope>
</reference>
<evidence type="ECO:0000313" key="1">
    <source>
        <dbReference type="EMBL" id="PJE68878.1"/>
    </source>
</evidence>
<name>A0A2M8L530_9BACT</name>
<organism evidence="1 2">
    <name type="scientific">Candidatus Shapirobacteria bacterium CG10_big_fil_rev_8_21_14_0_10_38_14</name>
    <dbReference type="NCBI Taxonomy" id="1974483"/>
    <lineage>
        <taxon>Bacteria</taxon>
        <taxon>Candidatus Shapironibacteriota</taxon>
    </lineage>
</organism>
<feature type="non-terminal residue" evidence="1">
    <location>
        <position position="134"/>
    </location>
</feature>
<dbReference type="Proteomes" id="UP000229500">
    <property type="component" value="Unassembled WGS sequence"/>
</dbReference>
<dbReference type="AlphaFoldDB" id="A0A2M8L530"/>
<gene>
    <name evidence="1" type="ORF">COU96_02805</name>
</gene>
<sequence>MTNMTPSSITLGQIGKICDLLTAGLRKAGLSSELVQQVIEAQGEQLVSELVAVVRNHVEAVINMIVRRVKVDRSRSPQQVLDATGSRQCTDSDVVAAMPAGSGEEREVYFFTLDRNVSDDEMEKEYALRGLVSA</sequence>
<protein>
    <submittedName>
        <fullName evidence="1">Uncharacterized protein</fullName>
    </submittedName>
</protein>
<proteinExistence type="predicted"/>
<evidence type="ECO:0000313" key="2">
    <source>
        <dbReference type="Proteomes" id="UP000229500"/>
    </source>
</evidence>